<sequence length="140" mass="15057">MENRAAAGGAPAGGAAWPRFGVLRRVGAALAMRCPRCCRGAVWAGPFRMRERCAVCGLAFEREPGYFTGAMYASYFIGLFATLPVWLWLLLAGAPFGAIAAAAFVLVGLVTPAAFHYSRVAWMQIDAYFNPSTFVRDDPG</sequence>
<reference evidence="2 3" key="1">
    <citation type="journal article" date="2023" name="ISME J.">
        <title>Thermophilic Dehalococcoidia with unusual traits shed light on an unexpected past.</title>
        <authorList>
            <person name="Palmer M."/>
            <person name="Covington J.K."/>
            <person name="Zhou E.M."/>
            <person name="Thomas S.C."/>
            <person name="Habib N."/>
            <person name="Seymour C.O."/>
            <person name="Lai D."/>
            <person name="Johnston J."/>
            <person name="Hashimi A."/>
            <person name="Jiao J.Y."/>
            <person name="Muok A.R."/>
            <person name="Liu L."/>
            <person name="Xian W.D."/>
            <person name="Zhi X.Y."/>
            <person name="Li M.M."/>
            <person name="Silva L.P."/>
            <person name="Bowen B.P."/>
            <person name="Louie K."/>
            <person name="Briegel A."/>
            <person name="Pett-Ridge J."/>
            <person name="Weber P.K."/>
            <person name="Tocheva E.I."/>
            <person name="Woyke T."/>
            <person name="Northen T.R."/>
            <person name="Mayali X."/>
            <person name="Li W.J."/>
            <person name="Hedlund B.P."/>
        </authorList>
    </citation>
    <scope>NUCLEOTIDE SEQUENCE [LARGE SCALE GENOMIC DNA]</scope>
    <source>
        <strain evidence="2 3">YIM 72310</strain>
    </source>
</reference>
<dbReference type="Pfam" id="PF06170">
    <property type="entry name" value="DUF983"/>
    <property type="match status" value="1"/>
</dbReference>
<evidence type="ECO:0000256" key="1">
    <source>
        <dbReference type="SAM" id="Phobius"/>
    </source>
</evidence>
<dbReference type="InterPro" id="IPR009325">
    <property type="entry name" value="DUF983"/>
</dbReference>
<dbReference type="RefSeq" id="WP_270057471.1">
    <property type="nucleotide sequence ID" value="NZ_CP115149.1"/>
</dbReference>
<keyword evidence="3" id="KW-1185">Reference proteome</keyword>
<keyword evidence="1" id="KW-0472">Membrane</keyword>
<dbReference type="EMBL" id="CP115149">
    <property type="protein sequence ID" value="WBL36955.1"/>
    <property type="molecule type" value="Genomic_DNA"/>
</dbReference>
<protein>
    <submittedName>
        <fullName evidence="2">DUF983 domain-containing protein</fullName>
    </submittedName>
</protein>
<proteinExistence type="predicted"/>
<gene>
    <name evidence="2" type="ORF">O0235_05165</name>
</gene>
<dbReference type="Proteomes" id="UP001212803">
    <property type="component" value="Chromosome"/>
</dbReference>
<accession>A0ABY7MA36</accession>
<keyword evidence="1" id="KW-1133">Transmembrane helix</keyword>
<keyword evidence="1" id="KW-0812">Transmembrane</keyword>
<organism evidence="2 3">
    <name type="scientific">Tepidiforma flava</name>
    <dbReference type="NCBI Taxonomy" id="3004094"/>
    <lineage>
        <taxon>Bacteria</taxon>
        <taxon>Bacillati</taxon>
        <taxon>Chloroflexota</taxon>
        <taxon>Tepidiformia</taxon>
        <taxon>Tepidiformales</taxon>
        <taxon>Tepidiformaceae</taxon>
        <taxon>Tepidiforma</taxon>
    </lineage>
</organism>
<evidence type="ECO:0000313" key="3">
    <source>
        <dbReference type="Proteomes" id="UP001212803"/>
    </source>
</evidence>
<feature type="transmembrane region" description="Helical" evidence="1">
    <location>
        <begin position="96"/>
        <end position="115"/>
    </location>
</feature>
<name>A0ABY7MA36_9CHLR</name>
<feature type="transmembrane region" description="Helical" evidence="1">
    <location>
        <begin position="72"/>
        <end position="90"/>
    </location>
</feature>
<evidence type="ECO:0000313" key="2">
    <source>
        <dbReference type="EMBL" id="WBL36955.1"/>
    </source>
</evidence>